<organism evidence="1 2">
    <name type="scientific">Flavobacterium haoranii</name>
    <dbReference type="NCBI Taxonomy" id="683124"/>
    <lineage>
        <taxon>Bacteria</taxon>
        <taxon>Pseudomonadati</taxon>
        <taxon>Bacteroidota</taxon>
        <taxon>Flavobacteriia</taxon>
        <taxon>Flavobacteriales</taxon>
        <taxon>Flavobacteriaceae</taxon>
        <taxon>Flavobacterium</taxon>
    </lineage>
</organism>
<dbReference type="PROSITE" id="PS51197">
    <property type="entry name" value="HTH_RRF2_2"/>
    <property type="match status" value="1"/>
</dbReference>
<dbReference type="InterPro" id="IPR036388">
    <property type="entry name" value="WH-like_DNA-bd_sf"/>
</dbReference>
<dbReference type="PANTHER" id="PTHR33221">
    <property type="entry name" value="WINGED HELIX-TURN-HELIX TRANSCRIPTIONAL REGULATOR, RRF2 FAMILY"/>
    <property type="match status" value="1"/>
</dbReference>
<dbReference type="EMBL" id="FQZH01000003">
    <property type="protein sequence ID" value="SHJ41828.1"/>
    <property type="molecule type" value="Genomic_DNA"/>
</dbReference>
<proteinExistence type="predicted"/>
<dbReference type="RefSeq" id="WP_072784523.1">
    <property type="nucleotide sequence ID" value="NZ_CP045292.1"/>
</dbReference>
<dbReference type="PANTHER" id="PTHR33221:SF2">
    <property type="entry name" value="TRANSCRIPTIONAL REGULATOR"/>
    <property type="match status" value="1"/>
</dbReference>
<keyword evidence="2" id="KW-1185">Reference proteome</keyword>
<dbReference type="GO" id="GO:0003700">
    <property type="term" value="F:DNA-binding transcription factor activity"/>
    <property type="evidence" value="ECO:0007669"/>
    <property type="project" value="TreeGrafter"/>
</dbReference>
<dbReference type="SUPFAM" id="SSF46785">
    <property type="entry name" value="Winged helix' DNA-binding domain"/>
    <property type="match status" value="1"/>
</dbReference>
<gene>
    <name evidence="1" type="ORF">SAMN05444337_1972</name>
</gene>
<dbReference type="Proteomes" id="UP000184232">
    <property type="component" value="Unassembled WGS sequence"/>
</dbReference>
<protein>
    <submittedName>
        <fullName evidence="1">Transcriptional regulator, BadM/Rrf2 family</fullName>
    </submittedName>
</protein>
<dbReference type="GO" id="GO:0005829">
    <property type="term" value="C:cytosol"/>
    <property type="evidence" value="ECO:0007669"/>
    <property type="project" value="TreeGrafter"/>
</dbReference>
<accession>A0A1M6J561</accession>
<dbReference type="Pfam" id="PF02082">
    <property type="entry name" value="Rrf2"/>
    <property type="match status" value="1"/>
</dbReference>
<dbReference type="InterPro" id="IPR000944">
    <property type="entry name" value="Tscrpt_reg_Rrf2"/>
</dbReference>
<sequence>MFSKSCNYAIKACIFIAKQSLEDKKVGFIDISKEIDSPQAFTAKILQLVVKEGIIDSAKGVNGGFYIPKKRISNIYLSQIVSAIDGDAVFKGCGIGLSHCSEDHPCPVHDKFKDIRNALSNMLETTNLEELALGIKSGETFLKY</sequence>
<dbReference type="InterPro" id="IPR036390">
    <property type="entry name" value="WH_DNA-bd_sf"/>
</dbReference>
<evidence type="ECO:0000313" key="1">
    <source>
        <dbReference type="EMBL" id="SHJ41828.1"/>
    </source>
</evidence>
<dbReference type="STRING" id="683124.SAMN05444337_1972"/>
<dbReference type="OrthoDB" id="9808360at2"/>
<reference evidence="1 2" key="1">
    <citation type="submission" date="2016-11" db="EMBL/GenBank/DDBJ databases">
        <authorList>
            <person name="Jaros S."/>
            <person name="Januszkiewicz K."/>
            <person name="Wedrychowicz H."/>
        </authorList>
    </citation>
    <scope>NUCLEOTIDE SEQUENCE [LARGE SCALE GENOMIC DNA]</scope>
    <source>
        <strain evidence="1 2">DSM 22807</strain>
    </source>
</reference>
<dbReference type="AlphaFoldDB" id="A0A1M6J561"/>
<evidence type="ECO:0000313" key="2">
    <source>
        <dbReference type="Proteomes" id="UP000184232"/>
    </source>
</evidence>
<name>A0A1M6J561_9FLAO</name>
<dbReference type="NCBIfam" id="TIGR00738">
    <property type="entry name" value="rrf2_super"/>
    <property type="match status" value="1"/>
</dbReference>
<dbReference type="Gene3D" id="1.10.10.10">
    <property type="entry name" value="Winged helix-like DNA-binding domain superfamily/Winged helix DNA-binding domain"/>
    <property type="match status" value="1"/>
</dbReference>